<dbReference type="InterPro" id="IPR050770">
    <property type="entry name" value="Intradiol_RC_Dioxygenase"/>
</dbReference>
<evidence type="ECO:0000313" key="6">
    <source>
        <dbReference type="Proteomes" id="UP000317078"/>
    </source>
</evidence>
<dbReference type="Pfam" id="PF00775">
    <property type="entry name" value="Dioxygenase_C"/>
    <property type="match status" value="1"/>
</dbReference>
<keyword evidence="2 5" id="KW-0223">Dioxygenase</keyword>
<dbReference type="RefSeq" id="WP_140886597.1">
    <property type="nucleotide sequence ID" value="NZ_RCZP01000044.1"/>
</dbReference>
<protein>
    <submittedName>
        <fullName evidence="5">Protocatechuate 3,4-dioxygenase subunit beta</fullName>
    </submittedName>
</protein>
<dbReference type="Gene3D" id="2.60.130.10">
    <property type="entry name" value="Aromatic compound dioxygenase"/>
    <property type="match status" value="1"/>
</dbReference>
<reference evidence="5 6" key="1">
    <citation type="journal article" date="2019" name="Environ. Microbiol.">
        <title>Species interactions and distinct microbial communities in high Arctic permafrost affected cryosols are associated with the CH4 and CO2 gas fluxes.</title>
        <authorList>
            <person name="Altshuler I."/>
            <person name="Hamel J."/>
            <person name="Turney S."/>
            <person name="Magnuson E."/>
            <person name="Levesque R."/>
            <person name="Greer C."/>
            <person name="Whyte L.G."/>
        </authorList>
    </citation>
    <scope>NUCLEOTIDE SEQUENCE [LARGE SCALE GENOMIC DNA]</scope>
    <source>
        <strain evidence="5 6">S9.3B</strain>
    </source>
</reference>
<dbReference type="GO" id="GO:0008199">
    <property type="term" value="F:ferric iron binding"/>
    <property type="evidence" value="ECO:0007669"/>
    <property type="project" value="InterPro"/>
</dbReference>
<gene>
    <name evidence="5" type="ORF">EAH89_25790</name>
</gene>
<evidence type="ECO:0000313" key="5">
    <source>
        <dbReference type="EMBL" id="TPG45774.1"/>
    </source>
</evidence>
<keyword evidence="3" id="KW-0560">Oxidoreductase</keyword>
<feature type="domain" description="Intradiol ring-cleavage dioxygenases" evidence="4">
    <location>
        <begin position="84"/>
        <end position="112"/>
    </location>
</feature>
<dbReference type="PANTHER" id="PTHR33711">
    <property type="entry name" value="DIOXYGENASE, PUTATIVE (AFU_ORTHOLOGUE AFUA_2G02910)-RELATED"/>
    <property type="match status" value="1"/>
</dbReference>
<evidence type="ECO:0000256" key="1">
    <source>
        <dbReference type="ARBA" id="ARBA00007825"/>
    </source>
</evidence>
<name>A0A502F8V4_9PROT</name>
<comment type="caution">
    <text evidence="5">The sequence shown here is derived from an EMBL/GenBank/DDBJ whole genome shotgun (WGS) entry which is preliminary data.</text>
</comment>
<dbReference type="InterPro" id="IPR000627">
    <property type="entry name" value="Intradiol_dOase_C"/>
</dbReference>
<evidence type="ECO:0000256" key="2">
    <source>
        <dbReference type="ARBA" id="ARBA00022964"/>
    </source>
</evidence>
<organism evidence="5 6">
    <name type="scientific">Muricoccus nepalensis</name>
    <dbReference type="NCBI Taxonomy" id="1854500"/>
    <lineage>
        <taxon>Bacteria</taxon>
        <taxon>Pseudomonadati</taxon>
        <taxon>Pseudomonadota</taxon>
        <taxon>Alphaproteobacteria</taxon>
        <taxon>Acetobacterales</taxon>
        <taxon>Roseomonadaceae</taxon>
        <taxon>Muricoccus</taxon>
    </lineage>
</organism>
<dbReference type="PANTHER" id="PTHR33711:SF10">
    <property type="entry name" value="INTRADIOL RING-CLEAVAGE DIOXYGENASES DOMAIN-CONTAINING PROTEIN"/>
    <property type="match status" value="1"/>
</dbReference>
<sequence>MDTLAEALPPGLFAPLPPGIEPAVPVPGYPNTWTHTPAQPLIRRPATRTEVTGPAELWRKLPCGESNLAVPAPGKVAMGQLMHMSGRVLDEDGRPVRGAVVELWQANAAGRYFHPIDQRDAPLDPNFVGNGRVRTDGDGRYAFFTIKPGAYPVPVKDTWWRPPHVHFSVLGPSSLSRLVTQMYFPGDPMNEWDRILTSLPDPAARARLIAQQVHPSEVGDGWLAFTHDIVLRGRHATPEAP</sequence>
<keyword evidence="6" id="KW-1185">Reference proteome</keyword>
<comment type="similarity">
    <text evidence="1">Belongs to the intradiol ring-cleavage dioxygenase family.</text>
</comment>
<accession>A0A502F8V4</accession>
<dbReference type="OrthoDB" id="9805815at2"/>
<dbReference type="EMBL" id="RCZP01000044">
    <property type="protein sequence ID" value="TPG45774.1"/>
    <property type="molecule type" value="Genomic_DNA"/>
</dbReference>
<evidence type="ECO:0000256" key="3">
    <source>
        <dbReference type="ARBA" id="ARBA00023002"/>
    </source>
</evidence>
<dbReference type="GO" id="GO:0016702">
    <property type="term" value="F:oxidoreductase activity, acting on single donors with incorporation of molecular oxygen, incorporation of two atoms of oxygen"/>
    <property type="evidence" value="ECO:0007669"/>
    <property type="project" value="InterPro"/>
</dbReference>
<dbReference type="Proteomes" id="UP000317078">
    <property type="component" value="Unassembled WGS sequence"/>
</dbReference>
<evidence type="ECO:0000259" key="4">
    <source>
        <dbReference type="PROSITE" id="PS00083"/>
    </source>
</evidence>
<dbReference type="InterPro" id="IPR015889">
    <property type="entry name" value="Intradiol_dOase_core"/>
</dbReference>
<dbReference type="PROSITE" id="PS00083">
    <property type="entry name" value="INTRADIOL_DIOXYGENAS"/>
    <property type="match status" value="1"/>
</dbReference>
<proteinExistence type="inferred from homology"/>
<dbReference type="AlphaFoldDB" id="A0A502F8V4"/>
<dbReference type="SUPFAM" id="SSF49482">
    <property type="entry name" value="Aromatic compound dioxygenase"/>
    <property type="match status" value="1"/>
</dbReference>